<evidence type="ECO:0000256" key="2">
    <source>
        <dbReference type="ARBA" id="ARBA00022517"/>
    </source>
</evidence>
<evidence type="ECO:0000256" key="9">
    <source>
        <dbReference type="ARBA" id="ARBA00049654"/>
    </source>
</evidence>
<dbReference type="GO" id="GO:0000492">
    <property type="term" value="P:box C/D snoRNP assembly"/>
    <property type="evidence" value="ECO:0007669"/>
    <property type="project" value="TreeGrafter"/>
</dbReference>
<feature type="compositionally biased region" description="Acidic residues" evidence="14">
    <location>
        <begin position="357"/>
        <end position="367"/>
    </location>
</feature>
<feature type="region of interest" description="Disordered" evidence="14">
    <location>
        <begin position="217"/>
        <end position="265"/>
    </location>
</feature>
<reference evidence="17" key="1">
    <citation type="journal article" date="2017" name="Genome Biol.">
        <title>Comparative genomics reveals high biological diversity and specific adaptations in the industrially and medically important fungal genus Aspergillus.</title>
        <authorList>
            <person name="de Vries R.P."/>
            <person name="Riley R."/>
            <person name="Wiebenga A."/>
            <person name="Aguilar-Osorio G."/>
            <person name="Amillis S."/>
            <person name="Uchima C.A."/>
            <person name="Anderluh G."/>
            <person name="Asadollahi M."/>
            <person name="Askin M."/>
            <person name="Barry K."/>
            <person name="Battaglia E."/>
            <person name="Bayram O."/>
            <person name="Benocci T."/>
            <person name="Braus-Stromeyer S.A."/>
            <person name="Caldana C."/>
            <person name="Canovas D."/>
            <person name="Cerqueira G.C."/>
            <person name="Chen F."/>
            <person name="Chen W."/>
            <person name="Choi C."/>
            <person name="Clum A."/>
            <person name="Dos Santos R.A."/>
            <person name="Damasio A.R."/>
            <person name="Diallinas G."/>
            <person name="Emri T."/>
            <person name="Fekete E."/>
            <person name="Flipphi M."/>
            <person name="Freyberg S."/>
            <person name="Gallo A."/>
            <person name="Gournas C."/>
            <person name="Habgood R."/>
            <person name="Hainaut M."/>
            <person name="Harispe M.L."/>
            <person name="Henrissat B."/>
            <person name="Hilden K.S."/>
            <person name="Hope R."/>
            <person name="Hossain A."/>
            <person name="Karabika E."/>
            <person name="Karaffa L."/>
            <person name="Karanyi Z."/>
            <person name="Krasevec N."/>
            <person name="Kuo A."/>
            <person name="Kusch H."/>
            <person name="LaButti K."/>
            <person name="Lagendijk E.L."/>
            <person name="Lapidus A."/>
            <person name="Levasseur A."/>
            <person name="Lindquist E."/>
            <person name="Lipzen A."/>
            <person name="Logrieco A.F."/>
            <person name="MacCabe A."/>
            <person name="Maekelae M.R."/>
            <person name="Malavazi I."/>
            <person name="Melin P."/>
            <person name="Meyer V."/>
            <person name="Mielnichuk N."/>
            <person name="Miskei M."/>
            <person name="Molnar A.P."/>
            <person name="Mule G."/>
            <person name="Ngan C.Y."/>
            <person name="Orejas M."/>
            <person name="Orosz E."/>
            <person name="Ouedraogo J.P."/>
            <person name="Overkamp K.M."/>
            <person name="Park H.-S."/>
            <person name="Perrone G."/>
            <person name="Piumi F."/>
            <person name="Punt P.J."/>
            <person name="Ram A.F."/>
            <person name="Ramon A."/>
            <person name="Rauscher S."/>
            <person name="Record E."/>
            <person name="Riano-Pachon D.M."/>
            <person name="Robert V."/>
            <person name="Roehrig J."/>
            <person name="Ruller R."/>
            <person name="Salamov A."/>
            <person name="Salih N.S."/>
            <person name="Samson R.A."/>
            <person name="Sandor E."/>
            <person name="Sanguinetti M."/>
            <person name="Schuetze T."/>
            <person name="Sepcic K."/>
            <person name="Shelest E."/>
            <person name="Sherlock G."/>
            <person name="Sophianopoulou V."/>
            <person name="Squina F.M."/>
            <person name="Sun H."/>
            <person name="Susca A."/>
            <person name="Todd R.B."/>
            <person name="Tsang A."/>
            <person name="Unkles S.E."/>
            <person name="van de Wiele N."/>
            <person name="van Rossen-Uffink D."/>
            <person name="Oliveira J.V."/>
            <person name="Vesth T.C."/>
            <person name="Visser J."/>
            <person name="Yu J.-H."/>
            <person name="Zhou M."/>
            <person name="Andersen M.R."/>
            <person name="Archer D.B."/>
            <person name="Baker S.E."/>
            <person name="Benoit I."/>
            <person name="Brakhage A.A."/>
            <person name="Braus G.H."/>
            <person name="Fischer R."/>
            <person name="Frisvad J.C."/>
            <person name="Goldman G.H."/>
            <person name="Houbraken J."/>
            <person name="Oakley B."/>
            <person name="Pocsi I."/>
            <person name="Scazzocchio C."/>
            <person name="Seiboth B."/>
            <person name="vanKuyk P.A."/>
            <person name="Wortman J."/>
            <person name="Dyer P.S."/>
            <person name="Grigoriev I.V."/>
        </authorList>
    </citation>
    <scope>NUCLEOTIDE SEQUENCE [LARGE SCALE GENOMIC DNA]</scope>
    <source>
        <strain evidence="17">ITEM 5010</strain>
    </source>
</reference>
<dbReference type="GO" id="GO:0005634">
    <property type="term" value="C:nucleus"/>
    <property type="evidence" value="ECO:0007669"/>
    <property type="project" value="TreeGrafter"/>
</dbReference>
<dbReference type="Proteomes" id="UP000188318">
    <property type="component" value="Unassembled WGS sequence"/>
</dbReference>
<feature type="region of interest" description="Disordered" evidence="14">
    <location>
        <begin position="349"/>
        <end position="377"/>
    </location>
</feature>
<dbReference type="PANTHER" id="PTHR13483:SF11">
    <property type="entry name" value="ZINC FINGER HIT DOMAIN-CONTAINING PROTEIN 3"/>
    <property type="match status" value="1"/>
</dbReference>
<accession>A0A1R3R698</accession>
<dbReference type="VEuPathDB" id="FungiDB:ASPCADRAFT_212310"/>
<evidence type="ECO:0000256" key="11">
    <source>
        <dbReference type="ARBA" id="ARBA00068630"/>
    </source>
</evidence>
<keyword evidence="1" id="KW-1017">Isopeptide bond</keyword>
<dbReference type="InterPro" id="IPR057721">
    <property type="entry name" value="BCD1_alpha/beta"/>
</dbReference>
<feature type="compositionally biased region" description="Basic and acidic residues" evidence="14">
    <location>
        <begin position="217"/>
        <end position="229"/>
    </location>
</feature>
<dbReference type="PROSITE" id="PS51083">
    <property type="entry name" value="ZF_HIT"/>
    <property type="match status" value="1"/>
</dbReference>
<organism evidence="16 17">
    <name type="scientific">Aspergillus carbonarius (strain ITEM 5010)</name>
    <dbReference type="NCBI Taxonomy" id="602072"/>
    <lineage>
        <taxon>Eukaryota</taxon>
        <taxon>Fungi</taxon>
        <taxon>Dikarya</taxon>
        <taxon>Ascomycota</taxon>
        <taxon>Pezizomycotina</taxon>
        <taxon>Eurotiomycetes</taxon>
        <taxon>Eurotiomycetidae</taxon>
        <taxon>Eurotiales</taxon>
        <taxon>Aspergillaceae</taxon>
        <taxon>Aspergillus</taxon>
        <taxon>Aspergillus subgen. Circumdati</taxon>
    </lineage>
</organism>
<evidence type="ECO:0000256" key="12">
    <source>
        <dbReference type="ARBA" id="ARBA00077531"/>
    </source>
</evidence>
<dbReference type="Gene3D" id="3.30.60.190">
    <property type="match status" value="1"/>
</dbReference>
<feature type="domain" description="HIT-type" evidence="15">
    <location>
        <begin position="10"/>
        <end position="44"/>
    </location>
</feature>
<keyword evidence="2" id="KW-0690">Ribosome biogenesis</keyword>
<gene>
    <name evidence="16" type="ORF">ASPCADRAFT_212310</name>
</gene>
<dbReference type="SUPFAM" id="SSF144232">
    <property type="entry name" value="HIT/MYND zinc finger-like"/>
    <property type="match status" value="1"/>
</dbReference>
<evidence type="ECO:0000256" key="6">
    <source>
        <dbReference type="ARBA" id="ARBA00022833"/>
    </source>
</evidence>
<evidence type="ECO:0000256" key="3">
    <source>
        <dbReference type="ARBA" id="ARBA00022553"/>
    </source>
</evidence>
<dbReference type="GO" id="GO:0048254">
    <property type="term" value="P:snoRNA localization"/>
    <property type="evidence" value="ECO:0007669"/>
    <property type="project" value="TreeGrafter"/>
</dbReference>
<dbReference type="InterPro" id="IPR007529">
    <property type="entry name" value="Znf_HIT"/>
</dbReference>
<evidence type="ECO:0000256" key="13">
    <source>
        <dbReference type="PROSITE-ProRule" id="PRU00453"/>
    </source>
</evidence>
<evidence type="ECO:0000256" key="4">
    <source>
        <dbReference type="ARBA" id="ARBA00022723"/>
    </source>
</evidence>
<comment type="subunit">
    <text evidence="10">Interacts with FBL, SNU13, NOP58, NUFIP1, RUVBL1, RUVBL2 and TAF9. Interacts (via HIT-type zinc finger) with the RUVBL1/RUVBL2 complex in the presence of ADP.</text>
</comment>
<dbReference type="EMBL" id="KV907619">
    <property type="protein sequence ID" value="OOF90005.1"/>
    <property type="molecule type" value="Genomic_DNA"/>
</dbReference>
<comment type="function">
    <text evidence="8">Required for box C/D snoRNAs accumulation involved in snoRNA processing, snoRNA transport to the nucleolus and ribosome biogenesis.</text>
</comment>
<protein>
    <recommendedName>
        <fullName evidence="11">Box C/D snoRNA protein 1</fullName>
    </recommendedName>
    <alternativeName>
        <fullName evidence="12">Zinc finger HIT domain-containing protein 6</fullName>
    </alternativeName>
</protein>
<dbReference type="OMA" id="HKRLAWT"/>
<comment type="similarity">
    <text evidence="9">Belongs to the BCD1 family.</text>
</comment>
<dbReference type="Pfam" id="PF25790">
    <property type="entry name" value="BCD1"/>
    <property type="match status" value="1"/>
</dbReference>
<keyword evidence="5 13" id="KW-0863">Zinc-finger</keyword>
<name>A0A1R3R698_ASPC5</name>
<keyword evidence="7" id="KW-0832">Ubl conjugation</keyword>
<proteinExistence type="inferred from homology"/>
<dbReference type="Pfam" id="PF04438">
    <property type="entry name" value="zf-HIT"/>
    <property type="match status" value="1"/>
</dbReference>
<dbReference type="FunFam" id="3.30.60.190:FF:000001">
    <property type="entry name" value="box C/D snoRNA protein 1"/>
    <property type="match status" value="1"/>
</dbReference>
<evidence type="ECO:0000256" key="10">
    <source>
        <dbReference type="ARBA" id="ARBA00061949"/>
    </source>
</evidence>
<feature type="compositionally biased region" description="Low complexity" evidence="14">
    <location>
        <begin position="247"/>
        <end position="258"/>
    </location>
</feature>
<sequence length="399" mass="43797">MSELPLSDLCSICHIQPPKYRCPRCNTRTCSLPCTRRHKLWSQCSGIRDPAAYLRRNELATEAAFDRDFNFITGIERSIERAGRDAENRGINVGEKAGYVGDLAVVGLEGEVQSDSPGNGKRKRGQEGGGGGGGGVTKGASGFMKRVESAGVKVIRAPKGMSRNKSNGSRWLAKNQCLIWTVEWIMGDGEKKMRNCHETSTIAESYDRVLPLPKEDTADQKQTEEKPEQELEEPSSDATAAQNLASTTNNTPQPTNAPDIPDIQPETADVTFSDTLQPTPHRDVYFYLHRPRTATKQPVLIPLSPKRSITAALRGHTVLEFPTIYVLPDSPGTLQAQEDPKFLLEEDYLRTHQSPDDTSEDAAEEDTQLPPGAIDLGGVDEKKVLEVLQKDLFEPSAAA</sequence>
<feature type="compositionally biased region" description="Gly residues" evidence="14">
    <location>
        <begin position="127"/>
        <end position="137"/>
    </location>
</feature>
<evidence type="ECO:0000256" key="1">
    <source>
        <dbReference type="ARBA" id="ARBA00022499"/>
    </source>
</evidence>
<feature type="region of interest" description="Disordered" evidence="14">
    <location>
        <begin position="111"/>
        <end position="141"/>
    </location>
</feature>
<dbReference type="GO" id="GO:0070761">
    <property type="term" value="C:pre-snoRNP complex"/>
    <property type="evidence" value="ECO:0007669"/>
    <property type="project" value="TreeGrafter"/>
</dbReference>
<evidence type="ECO:0000256" key="5">
    <source>
        <dbReference type="ARBA" id="ARBA00022771"/>
    </source>
</evidence>
<dbReference type="STRING" id="602072.A0A1R3R698"/>
<keyword evidence="6" id="KW-0862">Zinc</keyword>
<feature type="compositionally biased region" description="Polar residues" evidence="14">
    <location>
        <begin position="236"/>
        <end position="246"/>
    </location>
</feature>
<dbReference type="GO" id="GO:0008270">
    <property type="term" value="F:zinc ion binding"/>
    <property type="evidence" value="ECO:0007669"/>
    <property type="project" value="UniProtKB-UniRule"/>
</dbReference>
<evidence type="ECO:0000259" key="15">
    <source>
        <dbReference type="PROSITE" id="PS51083"/>
    </source>
</evidence>
<keyword evidence="4" id="KW-0479">Metal-binding</keyword>
<keyword evidence="3" id="KW-0597">Phosphoprotein</keyword>
<dbReference type="GO" id="GO:0000463">
    <property type="term" value="P:maturation of LSU-rRNA from tricistronic rRNA transcript (SSU-rRNA, 5.8S rRNA, LSU-rRNA)"/>
    <property type="evidence" value="ECO:0007669"/>
    <property type="project" value="TreeGrafter"/>
</dbReference>
<keyword evidence="17" id="KW-1185">Reference proteome</keyword>
<evidence type="ECO:0000256" key="8">
    <source>
        <dbReference type="ARBA" id="ARBA00049598"/>
    </source>
</evidence>
<evidence type="ECO:0000313" key="16">
    <source>
        <dbReference type="EMBL" id="OOF90005.1"/>
    </source>
</evidence>
<dbReference type="AlphaFoldDB" id="A0A1R3R698"/>
<dbReference type="PANTHER" id="PTHR13483">
    <property type="entry name" value="BOX C_D SNORNA PROTEIN 1-RELATED"/>
    <property type="match status" value="1"/>
</dbReference>
<dbReference type="CDD" id="cd23023">
    <property type="entry name" value="zf-HIT_BCD1"/>
    <property type="match status" value="1"/>
</dbReference>
<evidence type="ECO:0000256" key="7">
    <source>
        <dbReference type="ARBA" id="ARBA00022843"/>
    </source>
</evidence>
<dbReference type="OrthoDB" id="272357at2759"/>
<evidence type="ECO:0000256" key="14">
    <source>
        <dbReference type="SAM" id="MobiDB-lite"/>
    </source>
</evidence>
<evidence type="ECO:0000313" key="17">
    <source>
        <dbReference type="Proteomes" id="UP000188318"/>
    </source>
</evidence>
<dbReference type="InterPro" id="IPR051639">
    <property type="entry name" value="BCD1"/>
</dbReference>